<organism evidence="1 2">
    <name type="scientific">Methylococcus capsulatus</name>
    <dbReference type="NCBI Taxonomy" id="414"/>
    <lineage>
        <taxon>Bacteria</taxon>
        <taxon>Pseudomonadati</taxon>
        <taxon>Pseudomonadota</taxon>
        <taxon>Gammaproteobacteria</taxon>
        <taxon>Methylococcales</taxon>
        <taxon>Methylococcaceae</taxon>
        <taxon>Methylococcus</taxon>
    </lineage>
</organism>
<protein>
    <submittedName>
        <fullName evidence="1">Uncharacterized protein</fullName>
    </submittedName>
</protein>
<name>A0AA35XU42_METCP</name>
<dbReference type="AlphaFoldDB" id="A0AA35XU42"/>
<dbReference type="Proteomes" id="UP001158598">
    <property type="component" value="Chromosome"/>
</dbReference>
<proteinExistence type="predicted"/>
<gene>
    <name evidence="1" type="ORF">MCNOR_0708</name>
</gene>
<dbReference type="EMBL" id="OX458332">
    <property type="protein sequence ID" value="CAI8753985.1"/>
    <property type="molecule type" value="Genomic_DNA"/>
</dbReference>
<sequence>MGSSDSVRVPSMLVIRHLAYAGWFMPNAQVGTVMRLPVWITWLLISSVTTSTLPFVSSSKAMWRSSAAITGSGTTGNIDTIATGVEIAGSILVAVLAGKGAAAVAAFVGSQARGACAIAAGHRRLRWGASRNAFGVEALTAGPYFSFMPLRRLPMWRKADRWWFIGVFRWAGRHTGTR</sequence>
<accession>A0AA35XU42</accession>
<evidence type="ECO:0000313" key="1">
    <source>
        <dbReference type="EMBL" id="CAI8753985.1"/>
    </source>
</evidence>
<evidence type="ECO:0000313" key="2">
    <source>
        <dbReference type="Proteomes" id="UP001158598"/>
    </source>
</evidence>
<reference evidence="1" key="1">
    <citation type="submission" date="2023-03" db="EMBL/GenBank/DDBJ databases">
        <authorList>
            <person name="Pearce D."/>
        </authorList>
    </citation>
    <scope>NUCLEOTIDE SEQUENCE</scope>
    <source>
        <strain evidence="1">Mc</strain>
    </source>
</reference>